<protein>
    <recommendedName>
        <fullName evidence="9">CAAX prenyl protease</fullName>
        <ecNumber evidence="9">3.4.24.84</ecNumber>
    </recommendedName>
</protein>
<feature type="binding site" evidence="8">
    <location>
        <position position="415"/>
    </location>
    <ligand>
        <name>Zn(2+)</name>
        <dbReference type="ChEBI" id="CHEBI:29105"/>
        <note>catalytic</note>
    </ligand>
</feature>
<feature type="transmembrane region" description="Helical" evidence="9">
    <location>
        <begin position="344"/>
        <end position="365"/>
    </location>
</feature>
<keyword evidence="9" id="KW-0472">Membrane</keyword>
<reference evidence="12" key="1">
    <citation type="submission" date="2019-11" db="UniProtKB">
        <authorList>
            <consortium name="WormBaseParasite"/>
        </authorList>
    </citation>
    <scope>IDENTIFICATION</scope>
</reference>
<evidence type="ECO:0000256" key="1">
    <source>
        <dbReference type="ARBA" id="ARBA00022670"/>
    </source>
</evidence>
<dbReference type="Pfam" id="PF16491">
    <property type="entry name" value="Peptidase_M48_N"/>
    <property type="match status" value="1"/>
</dbReference>
<evidence type="ECO:0000256" key="6">
    <source>
        <dbReference type="ARBA" id="ARBA00044456"/>
    </source>
</evidence>
<keyword evidence="9" id="KW-1133">Transmembrane helix</keyword>
<evidence type="ECO:0000259" key="11">
    <source>
        <dbReference type="Pfam" id="PF16491"/>
    </source>
</evidence>
<keyword evidence="4 8" id="KW-0862">Zinc</keyword>
<comment type="similarity">
    <text evidence="9">Belongs to the peptidase M48A family.</text>
</comment>
<accession>A0A5K3FB65</accession>
<comment type="cofactor">
    <cofactor evidence="8 9">
        <name>Zn(2+)</name>
        <dbReference type="ChEBI" id="CHEBI:29105"/>
    </cofactor>
    <text evidence="8 9">Binds 1 zinc ion per subunit.</text>
</comment>
<comment type="catalytic activity">
    <reaction evidence="6 9">
        <text>Hydrolyzes the peptide bond -P2-(S-farnesyl or geranylgeranyl)C-P1'-P2'-P3'-COOH where P1' and P2' are amino acids with aliphatic side chains and P3' is any C-terminal residue.</text>
        <dbReference type="EC" id="3.4.24.84"/>
    </reaction>
</comment>
<comment type="subcellular location">
    <subcellularLocation>
        <location evidence="9">Endoplasmic reticulum membrane</location>
        <topology evidence="9">Multi-pass membrane protein</topology>
    </subcellularLocation>
</comment>
<dbReference type="InterPro" id="IPR001915">
    <property type="entry name" value="Peptidase_M48"/>
</dbReference>
<keyword evidence="5 9" id="KW-0482">Metalloprotease</keyword>
<keyword evidence="1 9" id="KW-0645">Protease</keyword>
<evidence type="ECO:0000256" key="5">
    <source>
        <dbReference type="ARBA" id="ARBA00023049"/>
    </source>
</evidence>
<feature type="domain" description="CAAX prenyl protease 1 N-terminal" evidence="11">
    <location>
        <begin position="38"/>
        <end position="233"/>
    </location>
</feature>
<feature type="transmembrane region" description="Helical" evidence="9">
    <location>
        <begin position="76"/>
        <end position="99"/>
    </location>
</feature>
<evidence type="ECO:0000256" key="3">
    <source>
        <dbReference type="ARBA" id="ARBA00022801"/>
    </source>
</evidence>
<feature type="active site" evidence="7">
    <location>
        <position position="335"/>
    </location>
</feature>
<evidence type="ECO:0000259" key="10">
    <source>
        <dbReference type="Pfam" id="PF01435"/>
    </source>
</evidence>
<evidence type="ECO:0000256" key="4">
    <source>
        <dbReference type="ARBA" id="ARBA00022833"/>
    </source>
</evidence>
<dbReference type="Pfam" id="PF01435">
    <property type="entry name" value="Peptidase_M48"/>
    <property type="match status" value="1"/>
</dbReference>
<dbReference type="GO" id="GO:0005789">
    <property type="term" value="C:endoplasmic reticulum membrane"/>
    <property type="evidence" value="ECO:0007669"/>
    <property type="project" value="UniProtKB-SubCell"/>
</dbReference>
<dbReference type="WBParaSite" id="MCU_006031-RA">
    <property type="protein sequence ID" value="MCU_006031-RA"/>
    <property type="gene ID" value="MCU_006031"/>
</dbReference>
<evidence type="ECO:0000256" key="8">
    <source>
        <dbReference type="PIRSR" id="PIRSR627057-2"/>
    </source>
</evidence>
<dbReference type="GO" id="GO:0004222">
    <property type="term" value="F:metalloendopeptidase activity"/>
    <property type="evidence" value="ECO:0007669"/>
    <property type="project" value="UniProtKB-UniRule"/>
</dbReference>
<dbReference type="GO" id="GO:0071586">
    <property type="term" value="P:CAAX-box protein processing"/>
    <property type="evidence" value="ECO:0007669"/>
    <property type="project" value="UniProtKB-UniRule"/>
</dbReference>
<keyword evidence="3 9" id="KW-0378">Hydrolase</keyword>
<evidence type="ECO:0000256" key="7">
    <source>
        <dbReference type="PIRSR" id="PIRSR627057-1"/>
    </source>
</evidence>
<feature type="transmembrane region" description="Helical" evidence="9">
    <location>
        <begin position="129"/>
        <end position="145"/>
    </location>
</feature>
<dbReference type="AlphaFoldDB" id="A0A5K3FB65"/>
<feature type="transmembrane region" description="Helical" evidence="9">
    <location>
        <begin position="180"/>
        <end position="198"/>
    </location>
</feature>
<dbReference type="InterPro" id="IPR027057">
    <property type="entry name" value="CAXX_Prtase_1"/>
</dbReference>
<feature type="domain" description="Peptidase M48" evidence="10">
    <location>
        <begin position="242"/>
        <end position="472"/>
    </location>
</feature>
<dbReference type="Gene3D" id="3.30.2010.10">
    <property type="entry name" value="Metalloproteases ('zincins'), catalytic domain"/>
    <property type="match status" value="1"/>
</dbReference>
<dbReference type="FunFam" id="3.30.2010.10:FF:000016">
    <property type="entry name" value="CAAX prenyl protease"/>
    <property type="match status" value="1"/>
</dbReference>
<evidence type="ECO:0000313" key="12">
    <source>
        <dbReference type="WBParaSite" id="MCU_006031-RA"/>
    </source>
</evidence>
<keyword evidence="9" id="KW-0812">Transmembrane</keyword>
<keyword evidence="9" id="KW-0256">Endoplasmic reticulum</keyword>
<dbReference type="GO" id="GO:0046872">
    <property type="term" value="F:metal ion binding"/>
    <property type="evidence" value="ECO:0007669"/>
    <property type="project" value="UniProtKB-UniRule"/>
</dbReference>
<organism evidence="12">
    <name type="scientific">Mesocestoides corti</name>
    <name type="common">Flatworm</name>
    <dbReference type="NCBI Taxonomy" id="53468"/>
    <lineage>
        <taxon>Eukaryota</taxon>
        <taxon>Metazoa</taxon>
        <taxon>Spiralia</taxon>
        <taxon>Lophotrochozoa</taxon>
        <taxon>Platyhelminthes</taxon>
        <taxon>Cestoda</taxon>
        <taxon>Eucestoda</taxon>
        <taxon>Cyclophyllidea</taxon>
        <taxon>Mesocestoididae</taxon>
        <taxon>Mesocestoides</taxon>
    </lineage>
</organism>
<feature type="binding site" evidence="8">
    <location>
        <position position="338"/>
    </location>
    <ligand>
        <name>Zn(2+)</name>
        <dbReference type="ChEBI" id="CHEBI:29105"/>
        <note>catalytic</note>
    </ligand>
</feature>
<feature type="active site" description="Proton donor" evidence="7">
    <location>
        <position position="419"/>
    </location>
</feature>
<dbReference type="EC" id="3.4.24.84" evidence="9"/>
<proteinExistence type="inferred from homology"/>
<evidence type="ECO:0000256" key="2">
    <source>
        <dbReference type="ARBA" id="ARBA00022723"/>
    </source>
</evidence>
<dbReference type="CDD" id="cd07343">
    <property type="entry name" value="M48A_Zmpste24p_like"/>
    <property type="match status" value="1"/>
</dbReference>
<feature type="transmembrane region" description="Helical" evidence="9">
    <location>
        <begin position="385"/>
        <end position="406"/>
    </location>
</feature>
<name>A0A5K3FB65_MESCO</name>
<dbReference type="InterPro" id="IPR032456">
    <property type="entry name" value="Peptidase_M48_N"/>
</dbReference>
<comment type="function">
    <text evidence="9">Proteolytically removes the C-terminal three residues of farnesylated proteins.</text>
</comment>
<keyword evidence="2 8" id="KW-0479">Metal-binding</keyword>
<feature type="binding site" evidence="8">
    <location>
        <position position="334"/>
    </location>
    <ligand>
        <name>Zn(2+)</name>
        <dbReference type="ChEBI" id="CHEBI:29105"/>
        <note>catalytic</note>
    </ligand>
</feature>
<evidence type="ECO:0000256" key="9">
    <source>
        <dbReference type="RuleBase" id="RU366005"/>
    </source>
</evidence>
<dbReference type="PANTHER" id="PTHR10120">
    <property type="entry name" value="CAAX PRENYL PROTEASE 1"/>
    <property type="match status" value="1"/>
</dbReference>
<feature type="transmembrane region" description="Helical" evidence="9">
    <location>
        <begin position="6"/>
        <end position="30"/>
    </location>
</feature>
<sequence length="477" mass="55264">MVTEVIYTYGGYSITFLNVILFFTWCLFIWETFLNLRQIRVAKSTKTPPKEIVSLMDEAAFDKAGRYSVEKLRFDIVSGFYSISLLSVILHFQVIGWVWRKAVDHLIRLDSFAFQHFNWSFGINKDSEILISLLFTVYFAVFQFFDSLPWSYYRNFVIEARYGFNKQTLGFFIKDKVKSLLVGLVIGLPIIAALIWIIKAGGQYFYIYAYGFTFAVSMIIMFIYPEFIAPIFDRYEHFPDCELRTKIEDLAAQIGFPLKKLFVVEGSKRSSHSNAYFYGFGKNKRIVLFDTLIRGFKMPNASSSKTSDAVNESDDVAEDKGCDDDEEILAVLAHELGHWKMNHVTINLIIAQFNIFFMFFVFGQLMNMDMMFIEFGFPPSTAPTVLRLIVIFQFLFMPYSTVLDFLTTMLLRKFEFQADAFAVSIKPGEKLKNALLVLTKDNLSFPVYDWLYSLCNLSHPSIIERIKAIDEAEKKKE</sequence>
<feature type="transmembrane region" description="Helical" evidence="9">
    <location>
        <begin position="204"/>
        <end position="224"/>
    </location>
</feature>